<dbReference type="RefSeq" id="WP_154621437.1">
    <property type="nucleotide sequence ID" value="NZ_VUNL01000014.1"/>
</dbReference>
<name>A0A6I2UZZ8_9FIRM</name>
<keyword evidence="1" id="KW-0175">Coiled coil</keyword>
<protein>
    <submittedName>
        <fullName evidence="4">S-layer protein</fullName>
    </submittedName>
</protein>
<dbReference type="Proteomes" id="UP000430222">
    <property type="component" value="Unassembled WGS sequence"/>
</dbReference>
<sequence length="437" mass="48118">MKKTLVSALTTALVVGAASTTFAAANPFSDVPADHWAYDAVSQLAADGVIEGYGDTTFKGDRNITRYEMAQMIAKAMAKTNVGSNDKALIDKLAAEFSDELNNLGVRVANLEKNADKVKWNGEARYTYTSERHDVNMLQGNKKNTKKNKDELLLRLEPTAEVNANWQVKARLDASTNMESDSAFSGDSDKVKLQRIWAQGNYKNFQTKLGKFPDGTAYDNSMMLNNQMSGAEVTVGNQLKATLRAGRIDLNSDSQYKNLHAFGVDDDAANLQSIALTYQLGKAVGTAAYYHADSDVFKNANHQYLKFNNNADEDEMSTWEVAGKYRFDKNVALGGAYAENTKADSYEKAGFVQLDYKGAQKANKGTWGAYVAYRHQGAGVVIDPNVDGVGYNQKGWEVGTSYTLFKNTVASAKYFNGKDLHNDKDASKLFGRVEFFF</sequence>
<evidence type="ECO:0000256" key="2">
    <source>
        <dbReference type="SAM" id="SignalP"/>
    </source>
</evidence>
<gene>
    <name evidence="4" type="ORF">FYJ78_10970</name>
</gene>
<dbReference type="AlphaFoldDB" id="A0A6I2UZZ8"/>
<reference evidence="4 5" key="1">
    <citation type="submission" date="2019-08" db="EMBL/GenBank/DDBJ databases">
        <title>In-depth cultivation of the pig gut microbiome towards novel bacterial diversity and tailored functional studies.</title>
        <authorList>
            <person name="Wylensek D."/>
            <person name="Hitch T.C.A."/>
            <person name="Clavel T."/>
        </authorList>
    </citation>
    <scope>NUCLEOTIDE SEQUENCE [LARGE SCALE GENOMIC DNA]</scope>
    <source>
        <strain evidence="5">WCA-380-WT-3B3</strain>
    </source>
</reference>
<organism evidence="4 5">
    <name type="scientific">Selenomonas montiformis</name>
    <dbReference type="NCBI Taxonomy" id="2652285"/>
    <lineage>
        <taxon>Bacteria</taxon>
        <taxon>Bacillati</taxon>
        <taxon>Bacillota</taxon>
        <taxon>Negativicutes</taxon>
        <taxon>Selenomonadales</taxon>
        <taxon>Selenomonadaceae</taxon>
        <taxon>Selenomonas</taxon>
    </lineage>
</organism>
<dbReference type="Pfam" id="PF00395">
    <property type="entry name" value="SLH"/>
    <property type="match status" value="1"/>
</dbReference>
<feature type="coiled-coil region" evidence="1">
    <location>
        <begin position="94"/>
        <end position="155"/>
    </location>
</feature>
<dbReference type="InterPro" id="IPR051465">
    <property type="entry name" value="Cell_Envelope_Struct_Comp"/>
</dbReference>
<feature type="chain" id="PRO_5026306528" evidence="2">
    <location>
        <begin position="24"/>
        <end position="437"/>
    </location>
</feature>
<keyword evidence="5" id="KW-1185">Reference proteome</keyword>
<evidence type="ECO:0000313" key="5">
    <source>
        <dbReference type="Proteomes" id="UP000430222"/>
    </source>
</evidence>
<comment type="caution">
    <text evidence="4">The sequence shown here is derived from an EMBL/GenBank/DDBJ whole genome shotgun (WGS) entry which is preliminary data.</text>
</comment>
<dbReference type="PANTHER" id="PTHR43308">
    <property type="entry name" value="OUTER MEMBRANE PROTEIN ALPHA-RELATED"/>
    <property type="match status" value="1"/>
</dbReference>
<feature type="signal peptide" evidence="2">
    <location>
        <begin position="1"/>
        <end position="23"/>
    </location>
</feature>
<dbReference type="PROSITE" id="PS51272">
    <property type="entry name" value="SLH"/>
    <property type="match status" value="1"/>
</dbReference>
<evidence type="ECO:0000259" key="3">
    <source>
        <dbReference type="PROSITE" id="PS51272"/>
    </source>
</evidence>
<dbReference type="InterPro" id="IPR001119">
    <property type="entry name" value="SLH_dom"/>
</dbReference>
<dbReference type="EMBL" id="VUNL01000014">
    <property type="protein sequence ID" value="MSV25674.1"/>
    <property type="molecule type" value="Genomic_DNA"/>
</dbReference>
<dbReference type="PANTHER" id="PTHR43308:SF1">
    <property type="entry name" value="OUTER MEMBRANE PROTEIN ALPHA"/>
    <property type="match status" value="1"/>
</dbReference>
<evidence type="ECO:0000256" key="1">
    <source>
        <dbReference type="SAM" id="Coils"/>
    </source>
</evidence>
<accession>A0A6I2UZZ8</accession>
<keyword evidence="2" id="KW-0732">Signal</keyword>
<proteinExistence type="predicted"/>
<evidence type="ECO:0000313" key="4">
    <source>
        <dbReference type="EMBL" id="MSV25674.1"/>
    </source>
</evidence>
<feature type="domain" description="SLH" evidence="3">
    <location>
        <begin position="24"/>
        <end position="87"/>
    </location>
</feature>
<dbReference type="SUPFAM" id="SSF56935">
    <property type="entry name" value="Porins"/>
    <property type="match status" value="1"/>
</dbReference>